<keyword evidence="11" id="KW-1185">Reference proteome</keyword>
<evidence type="ECO:0000256" key="1">
    <source>
        <dbReference type="ARBA" id="ARBA00004567"/>
    </source>
</evidence>
<dbReference type="SUPFAM" id="SSF50729">
    <property type="entry name" value="PH domain-like"/>
    <property type="match status" value="1"/>
</dbReference>
<feature type="compositionally biased region" description="Low complexity" evidence="8">
    <location>
        <begin position="50"/>
        <end position="133"/>
    </location>
</feature>
<feature type="compositionally biased region" description="Pro residues" evidence="8">
    <location>
        <begin position="248"/>
        <end position="259"/>
    </location>
</feature>
<accession>A0AAD9D0E7</accession>
<feature type="compositionally biased region" description="Low complexity" evidence="8">
    <location>
        <begin position="443"/>
        <end position="460"/>
    </location>
</feature>
<protein>
    <recommendedName>
        <fullName evidence="9">RanBD1 domain-containing protein</fullName>
    </recommendedName>
</protein>
<keyword evidence="3" id="KW-0509">mRNA transport</keyword>
<feature type="compositionally biased region" description="Low complexity" evidence="8">
    <location>
        <begin position="569"/>
        <end position="617"/>
    </location>
</feature>
<comment type="subcellular location">
    <subcellularLocation>
        <location evidence="1">Nucleus</location>
        <location evidence="1">Nuclear pore complex</location>
    </subcellularLocation>
</comment>
<dbReference type="GO" id="GO:0015031">
    <property type="term" value="P:protein transport"/>
    <property type="evidence" value="ECO:0007669"/>
    <property type="project" value="UniProtKB-KW"/>
</dbReference>
<dbReference type="PROSITE" id="PS50196">
    <property type="entry name" value="RANBD1"/>
    <property type="match status" value="1"/>
</dbReference>
<feature type="compositionally biased region" description="Low complexity" evidence="8">
    <location>
        <begin position="150"/>
        <end position="229"/>
    </location>
</feature>
<dbReference type="GO" id="GO:0005643">
    <property type="term" value="C:nuclear pore"/>
    <property type="evidence" value="ECO:0007669"/>
    <property type="project" value="UniProtKB-SubCell"/>
</dbReference>
<reference evidence="10" key="1">
    <citation type="submission" date="2023-02" db="EMBL/GenBank/DDBJ databases">
        <title>Identification and recombinant expression of a fungal hydrolase from Papiliotrema laurentii that hydrolyzes apple cutin and clears colloidal polyester polyurethane.</title>
        <authorList>
            <consortium name="DOE Joint Genome Institute"/>
            <person name="Roman V.A."/>
            <person name="Bojanowski C."/>
            <person name="Crable B.R."/>
            <person name="Wagner D.N."/>
            <person name="Hung C.S."/>
            <person name="Nadeau L.J."/>
            <person name="Schratz L."/>
            <person name="Haridas S."/>
            <person name="Pangilinan J."/>
            <person name="Lipzen A."/>
            <person name="Na H."/>
            <person name="Yan M."/>
            <person name="Ng V."/>
            <person name="Grigoriev I.V."/>
            <person name="Spatafora J.W."/>
            <person name="Barlow D."/>
            <person name="Biffinger J."/>
            <person name="Kelley-Loughnane N."/>
            <person name="Varaljay V.A."/>
            <person name="Crookes-Goodson W.J."/>
        </authorList>
    </citation>
    <scope>NUCLEOTIDE SEQUENCE</scope>
    <source>
        <strain evidence="10">5307AH</strain>
    </source>
</reference>
<dbReference type="AlphaFoldDB" id="A0AAD9D0E7"/>
<evidence type="ECO:0000256" key="5">
    <source>
        <dbReference type="ARBA" id="ARBA00023010"/>
    </source>
</evidence>
<name>A0AAD9D0E7_PAPLA</name>
<evidence type="ECO:0000313" key="11">
    <source>
        <dbReference type="Proteomes" id="UP001182556"/>
    </source>
</evidence>
<dbReference type="CDD" id="cd13170">
    <property type="entry name" value="RanBD_NUP50"/>
    <property type="match status" value="1"/>
</dbReference>
<keyword evidence="6" id="KW-0906">Nuclear pore complex</keyword>
<evidence type="ECO:0000256" key="2">
    <source>
        <dbReference type="ARBA" id="ARBA00022448"/>
    </source>
</evidence>
<dbReference type="Pfam" id="PF08911">
    <property type="entry name" value="NUP50"/>
    <property type="match status" value="1"/>
</dbReference>
<dbReference type="GO" id="GO:0051028">
    <property type="term" value="P:mRNA transport"/>
    <property type="evidence" value="ECO:0007669"/>
    <property type="project" value="UniProtKB-KW"/>
</dbReference>
<evidence type="ECO:0000256" key="6">
    <source>
        <dbReference type="ARBA" id="ARBA00023132"/>
    </source>
</evidence>
<feature type="compositionally biased region" description="Low complexity" evidence="8">
    <location>
        <begin position="237"/>
        <end position="247"/>
    </location>
</feature>
<keyword evidence="7" id="KW-0539">Nucleus</keyword>
<dbReference type="PANTHER" id="PTHR38697">
    <property type="entry name" value="NUCLEAR PORE COMPLEX PROTEIN SIMILAR TO S. CEREVISIAE NUP2 (EUROFUNG)"/>
    <property type="match status" value="1"/>
</dbReference>
<evidence type="ECO:0000256" key="8">
    <source>
        <dbReference type="SAM" id="MobiDB-lite"/>
    </source>
</evidence>
<feature type="compositionally biased region" description="Polar residues" evidence="8">
    <location>
        <begin position="484"/>
        <end position="502"/>
    </location>
</feature>
<dbReference type="Gene3D" id="2.30.29.30">
    <property type="entry name" value="Pleckstrin-homology domain (PH domain)/Phosphotyrosine-binding domain (PTB)"/>
    <property type="match status" value="1"/>
</dbReference>
<feature type="region of interest" description="Disordered" evidence="8">
    <location>
        <begin position="319"/>
        <end position="709"/>
    </location>
</feature>
<dbReference type="InterPro" id="IPR053074">
    <property type="entry name" value="NPC_Nucleoporin"/>
</dbReference>
<feature type="compositionally biased region" description="Low complexity" evidence="8">
    <location>
        <begin position="345"/>
        <end position="374"/>
    </location>
</feature>
<feature type="compositionally biased region" description="Low complexity" evidence="8">
    <location>
        <begin position="642"/>
        <end position="664"/>
    </location>
</feature>
<dbReference type="PANTHER" id="PTHR38697:SF1">
    <property type="entry name" value="NUCLEAR PORE COMPLEX PROTEIN SIMILAR TO S. CEREVISIAE NUP2 (EUROFUNG)"/>
    <property type="match status" value="1"/>
</dbReference>
<feature type="compositionally biased region" description="Polar residues" evidence="8">
    <location>
        <begin position="618"/>
        <end position="637"/>
    </location>
</feature>
<gene>
    <name evidence="10" type="ORF">DB88DRAFT_489138</name>
</gene>
<dbReference type="Pfam" id="PF00638">
    <property type="entry name" value="Ran_BP1"/>
    <property type="match status" value="1"/>
</dbReference>
<sequence>MAKRGAGDQLTKDDYDERGGDDEDPGTRETPLAPVAGRQIRGMPKRKGLTPAAEPAAPTPAPAAETAPKPSPFAGFAFGASSSTPSSTSTSSFSFGKPAAPATSTAPAASPFSGFSFKPAAAPAATAPETASAAEKRSTEEPEAPAAKKPFSGFSFTPSAPAAAPSTSTSASTTSGFSFGSTGATAAASSKPSTGTFSFGQTSTAAPSTSAPSTGGFSFGKASGSASKTTSDAPKDSTATSQESAPSAPAPAPAAPAPAPSSSTAPPEGEVKYYTSLRGLNTSILSFLTTTLENDAFVNLGQVLPGLAEQYNKLLEQEATKAGWKPPTAATSSATPKPVEEPKKAAVAPPAVPSGGFTFGGQTSTASTAAPSGAKGFTPTLPASGSSSSSPFSFSFGAKPAEQSKQAETPKKPSAEVTKLVQDVISGKDKEEEKKDEAPAAKPPTFTFGAPSASTSTPASGEKKAGSGLFSFAPSGPFKPATPDSKSFSPSANLESVSSSTPPAKLGKFGPGGSAPQLPFGGAATTPSTPGGGKPAGFSFGASPSGEGGFSIGSGAPFKSQVNVPLPPAKSTSSSTPSFSFGSPATSQSQDKPAPSFSFGASSTSSSAAPPSSGFTFTAPTAPSSKPGQSTGSSTFTFGAGSKPATSTFAAPSAFSSAFGKPAATSEKNDNAPTESEEASADKGESGEAPESSEPSVNHAETGGAGEEDEETLYANRAKLYKLVNGSYEAIGLGALKLKKKTEDNKRRLLMRTDGNGVVILNMAVTSALAPTADKTSVKFVGSDLTGQPMVYMFRVKTADMANEFVSAVNKEVEAIKSEQ</sequence>
<evidence type="ECO:0000259" key="9">
    <source>
        <dbReference type="PROSITE" id="PS50196"/>
    </source>
</evidence>
<organism evidence="10 11">
    <name type="scientific">Papiliotrema laurentii</name>
    <name type="common">Cryptococcus laurentii</name>
    <dbReference type="NCBI Taxonomy" id="5418"/>
    <lineage>
        <taxon>Eukaryota</taxon>
        <taxon>Fungi</taxon>
        <taxon>Dikarya</taxon>
        <taxon>Basidiomycota</taxon>
        <taxon>Agaricomycotina</taxon>
        <taxon>Tremellomycetes</taxon>
        <taxon>Tremellales</taxon>
        <taxon>Rhynchogastremaceae</taxon>
        <taxon>Papiliotrema</taxon>
    </lineage>
</organism>
<dbReference type="InterPro" id="IPR011993">
    <property type="entry name" value="PH-like_dom_sf"/>
</dbReference>
<feature type="region of interest" description="Disordered" evidence="8">
    <location>
        <begin position="1"/>
        <end position="270"/>
    </location>
</feature>
<feature type="compositionally biased region" description="Low complexity" evidence="8">
    <location>
        <begin position="687"/>
        <end position="702"/>
    </location>
</feature>
<dbReference type="Proteomes" id="UP001182556">
    <property type="component" value="Unassembled WGS sequence"/>
</dbReference>
<keyword evidence="5" id="KW-0811">Translocation</keyword>
<feature type="compositionally biased region" description="Low complexity" evidence="8">
    <location>
        <begin position="382"/>
        <end position="398"/>
    </location>
</feature>
<dbReference type="EMBL" id="JAODAN010000005">
    <property type="protein sequence ID" value="KAK1924114.1"/>
    <property type="molecule type" value="Genomic_DNA"/>
</dbReference>
<feature type="domain" description="RanBD1" evidence="9">
    <location>
        <begin position="705"/>
        <end position="818"/>
    </location>
</feature>
<dbReference type="InterPro" id="IPR000156">
    <property type="entry name" value="Ran_bind_dom"/>
</dbReference>
<feature type="compositionally biased region" description="Basic and acidic residues" evidence="8">
    <location>
        <begin position="426"/>
        <end position="439"/>
    </location>
</feature>
<comment type="caution">
    <text evidence="10">The sequence shown here is derived from an EMBL/GenBank/DDBJ whole genome shotgun (WGS) entry which is preliminary data.</text>
</comment>
<keyword evidence="4" id="KW-0653">Protein transport</keyword>
<dbReference type="InterPro" id="IPR015007">
    <property type="entry name" value="NUP2/50/61"/>
</dbReference>
<evidence type="ECO:0000256" key="4">
    <source>
        <dbReference type="ARBA" id="ARBA00022927"/>
    </source>
</evidence>
<evidence type="ECO:0000313" key="10">
    <source>
        <dbReference type="EMBL" id="KAK1924114.1"/>
    </source>
</evidence>
<evidence type="ECO:0000256" key="3">
    <source>
        <dbReference type="ARBA" id="ARBA00022816"/>
    </source>
</evidence>
<proteinExistence type="predicted"/>
<dbReference type="SMART" id="SM00160">
    <property type="entry name" value="RanBD"/>
    <property type="match status" value="1"/>
</dbReference>
<evidence type="ECO:0000256" key="7">
    <source>
        <dbReference type="ARBA" id="ARBA00023242"/>
    </source>
</evidence>
<keyword evidence="2" id="KW-0813">Transport</keyword>